<protein>
    <submittedName>
        <fullName evidence="8">Acyl-CoA/acyl-ACP dehydrogenase</fullName>
    </submittedName>
</protein>
<dbReference type="InterPro" id="IPR009075">
    <property type="entry name" value="AcylCo_DH/oxidase_C"/>
</dbReference>
<dbReference type="EMBL" id="CP066831">
    <property type="protein sequence ID" value="QQM38707.1"/>
    <property type="molecule type" value="Genomic_DNA"/>
</dbReference>
<dbReference type="InterPro" id="IPR037069">
    <property type="entry name" value="AcylCoA_DH/ox_N_sf"/>
</dbReference>
<gene>
    <name evidence="8" type="ORF">JEQ17_03975</name>
</gene>
<comment type="cofactor">
    <cofactor evidence="1">
        <name>FAD</name>
        <dbReference type="ChEBI" id="CHEBI:57692"/>
    </cofactor>
</comment>
<dbReference type="Pfam" id="PF02771">
    <property type="entry name" value="Acyl-CoA_dh_N"/>
    <property type="match status" value="1"/>
</dbReference>
<sequence>MDFAFSEEQEELRRTVRAFLADTSPETETRRLMETPRGFDRALWRRMGTELGLQGLAVPEEYGGAGYGPVEVGVVMEELGRALTCAPFLSSAVLATTTLLRCDDEDARKRLLPGLASGELVGTLALTEGSPPGPDGLGGAPTRWDAEGIRLTARESAGSWLLTGHKMFVLDGAAADVVLTVARTGEGIGVFWVDGDAAGLTREPLPTMDPTRRQARLDYHDVPATRLRTRSGDGWGLVSEVLDRAAVALAAEQVGVASRALDMAVEYARVRQQFGRPIGSFQAVKHLLADVLLEVESARAAAHYALLAAENEDPELPAVASLAKAFCSDACLQATEQNIQVHGGIGFTWEHPAHLYLKRAKTSQLLFGDPTYHRELLAQRIGMDSGTNAVGGAV</sequence>
<dbReference type="PANTHER" id="PTHR43884:SF20">
    <property type="entry name" value="ACYL-COA DEHYDROGENASE FADE28"/>
    <property type="match status" value="1"/>
</dbReference>
<dbReference type="SUPFAM" id="SSF47203">
    <property type="entry name" value="Acyl-CoA dehydrogenase C-terminal domain-like"/>
    <property type="match status" value="1"/>
</dbReference>
<accession>A0A7T7I0H1</accession>
<keyword evidence="5" id="KW-0560">Oxidoreductase</keyword>
<evidence type="ECO:0000313" key="9">
    <source>
        <dbReference type="Proteomes" id="UP000595636"/>
    </source>
</evidence>
<dbReference type="SUPFAM" id="SSF56645">
    <property type="entry name" value="Acyl-CoA dehydrogenase NM domain-like"/>
    <property type="match status" value="1"/>
</dbReference>
<evidence type="ECO:0000256" key="4">
    <source>
        <dbReference type="ARBA" id="ARBA00022827"/>
    </source>
</evidence>
<evidence type="ECO:0000259" key="7">
    <source>
        <dbReference type="Pfam" id="PF02771"/>
    </source>
</evidence>
<dbReference type="Gene3D" id="1.10.540.10">
    <property type="entry name" value="Acyl-CoA dehydrogenase/oxidase, N-terminal domain"/>
    <property type="match status" value="1"/>
</dbReference>
<keyword evidence="4" id="KW-0274">FAD</keyword>
<dbReference type="Gene3D" id="2.40.110.10">
    <property type="entry name" value="Butyryl-CoA Dehydrogenase, subunit A, domain 2"/>
    <property type="match status" value="1"/>
</dbReference>
<dbReference type="Gene3D" id="1.20.140.10">
    <property type="entry name" value="Butyryl-CoA Dehydrogenase, subunit A, domain 3"/>
    <property type="match status" value="1"/>
</dbReference>
<reference evidence="8 9" key="1">
    <citation type="submission" date="2020-12" db="EMBL/GenBank/DDBJ databases">
        <title>A novel species.</title>
        <authorList>
            <person name="Li K."/>
        </authorList>
    </citation>
    <scope>NUCLEOTIDE SEQUENCE [LARGE SCALE GENOMIC DNA]</scope>
    <source>
        <strain evidence="8 9">ZYC-3</strain>
    </source>
</reference>
<dbReference type="GO" id="GO:0050660">
    <property type="term" value="F:flavin adenine dinucleotide binding"/>
    <property type="evidence" value="ECO:0007669"/>
    <property type="project" value="InterPro"/>
</dbReference>
<dbReference type="InterPro" id="IPR036250">
    <property type="entry name" value="AcylCo_DH-like_C"/>
</dbReference>
<dbReference type="GO" id="GO:0003995">
    <property type="term" value="F:acyl-CoA dehydrogenase activity"/>
    <property type="evidence" value="ECO:0007669"/>
    <property type="project" value="TreeGrafter"/>
</dbReference>
<dbReference type="CDD" id="cd00567">
    <property type="entry name" value="ACAD"/>
    <property type="match status" value="1"/>
</dbReference>
<proteinExistence type="inferred from homology"/>
<evidence type="ECO:0000256" key="5">
    <source>
        <dbReference type="ARBA" id="ARBA00023002"/>
    </source>
</evidence>
<keyword evidence="3" id="KW-0285">Flavoprotein</keyword>
<feature type="domain" description="Acyl-CoA dehydrogenase/oxidase N-terminal" evidence="7">
    <location>
        <begin position="6"/>
        <end position="119"/>
    </location>
</feature>
<evidence type="ECO:0000256" key="1">
    <source>
        <dbReference type="ARBA" id="ARBA00001974"/>
    </source>
</evidence>
<dbReference type="KEGG" id="slf:JEQ17_03975"/>
<comment type="similarity">
    <text evidence="2">Belongs to the acyl-CoA dehydrogenase family.</text>
</comment>
<feature type="domain" description="Acyl-CoA dehydrogenase/oxidase C-terminal" evidence="6">
    <location>
        <begin position="232"/>
        <end position="381"/>
    </location>
</feature>
<evidence type="ECO:0000256" key="3">
    <source>
        <dbReference type="ARBA" id="ARBA00022630"/>
    </source>
</evidence>
<dbReference type="InterPro" id="IPR046373">
    <property type="entry name" value="Acyl-CoA_Oxase/DH_mid-dom_sf"/>
</dbReference>
<dbReference type="AlphaFoldDB" id="A0A7T7I0H1"/>
<name>A0A7T7I0H1_9ACTN</name>
<evidence type="ECO:0000256" key="2">
    <source>
        <dbReference type="ARBA" id="ARBA00009347"/>
    </source>
</evidence>
<dbReference type="InterPro" id="IPR013786">
    <property type="entry name" value="AcylCoA_DH/ox_N"/>
</dbReference>
<evidence type="ECO:0000313" key="8">
    <source>
        <dbReference type="EMBL" id="QQM38707.1"/>
    </source>
</evidence>
<keyword evidence="9" id="KW-1185">Reference proteome</keyword>
<dbReference type="Pfam" id="PF00441">
    <property type="entry name" value="Acyl-CoA_dh_1"/>
    <property type="match status" value="1"/>
</dbReference>
<dbReference type="RefSeq" id="WP_200393872.1">
    <property type="nucleotide sequence ID" value="NZ_CP066831.1"/>
</dbReference>
<dbReference type="Proteomes" id="UP000595636">
    <property type="component" value="Chromosome"/>
</dbReference>
<organism evidence="8 9">
    <name type="scientific">Streptomyces liliifuscus</name>
    <dbReference type="NCBI Taxonomy" id="2797636"/>
    <lineage>
        <taxon>Bacteria</taxon>
        <taxon>Bacillati</taxon>
        <taxon>Actinomycetota</taxon>
        <taxon>Actinomycetes</taxon>
        <taxon>Kitasatosporales</taxon>
        <taxon>Streptomycetaceae</taxon>
        <taxon>Streptomyces</taxon>
    </lineage>
</organism>
<dbReference type="InterPro" id="IPR009100">
    <property type="entry name" value="AcylCoA_DH/oxidase_NM_dom_sf"/>
</dbReference>
<dbReference type="PANTHER" id="PTHR43884">
    <property type="entry name" value="ACYL-COA DEHYDROGENASE"/>
    <property type="match status" value="1"/>
</dbReference>
<evidence type="ECO:0000259" key="6">
    <source>
        <dbReference type="Pfam" id="PF00441"/>
    </source>
</evidence>